<proteinExistence type="inferred from homology"/>
<dbReference type="Proteomes" id="UP000039865">
    <property type="component" value="Unassembled WGS sequence"/>
</dbReference>
<dbReference type="EMBL" id="CCKQ01001908">
    <property type="protein sequence ID" value="CDW73011.1"/>
    <property type="molecule type" value="Genomic_DNA"/>
</dbReference>
<protein>
    <recommendedName>
        <fullName evidence="1">mRNA m(6)A methyltransferase</fullName>
        <ecNumber evidence="1">2.1.1.348</ecNumber>
    </recommendedName>
</protein>
<feature type="compositionally biased region" description="Acidic residues" evidence="8">
    <location>
        <begin position="241"/>
        <end position="268"/>
    </location>
</feature>
<dbReference type="EC" id="2.1.1.348" evidence="1"/>
<feature type="compositionally biased region" description="Polar residues" evidence="8">
    <location>
        <begin position="141"/>
        <end position="156"/>
    </location>
</feature>
<feature type="compositionally biased region" description="Acidic residues" evidence="8">
    <location>
        <begin position="200"/>
        <end position="224"/>
    </location>
</feature>
<dbReference type="GO" id="GO:0005634">
    <property type="term" value="C:nucleus"/>
    <property type="evidence" value="ECO:0007669"/>
    <property type="project" value="TreeGrafter"/>
</dbReference>
<dbReference type="GO" id="GO:0036396">
    <property type="term" value="C:RNA N6-methyladenosine methyltransferase complex"/>
    <property type="evidence" value="ECO:0007669"/>
    <property type="project" value="TreeGrafter"/>
</dbReference>
<dbReference type="PANTHER" id="PTHR12829:SF7">
    <property type="entry name" value="N6-ADENOSINE-METHYLTRANSFERASE CATALYTIC SUBUNIT"/>
    <property type="match status" value="1"/>
</dbReference>
<accession>A0A077ZWY0</accession>
<keyword evidence="10" id="KW-1185">Reference proteome</keyword>
<keyword evidence="2" id="KW-0489">Methyltransferase</keyword>
<evidence type="ECO:0000313" key="10">
    <source>
        <dbReference type="Proteomes" id="UP000039865"/>
    </source>
</evidence>
<feature type="compositionally biased region" description="Low complexity" evidence="8">
    <location>
        <begin position="60"/>
        <end position="74"/>
    </location>
</feature>
<evidence type="ECO:0000256" key="7">
    <source>
        <dbReference type="SAM" id="Coils"/>
    </source>
</evidence>
<dbReference type="Gene3D" id="3.40.50.150">
    <property type="entry name" value="Vaccinia Virus protein VP39"/>
    <property type="match status" value="1"/>
</dbReference>
<dbReference type="InParanoid" id="A0A077ZWY0"/>
<dbReference type="Pfam" id="PF05063">
    <property type="entry name" value="MT-A70"/>
    <property type="match status" value="1"/>
</dbReference>
<evidence type="ECO:0000256" key="6">
    <source>
        <dbReference type="PROSITE-ProRule" id="PRU00489"/>
    </source>
</evidence>
<dbReference type="GO" id="GO:0001734">
    <property type="term" value="F:mRNA m(6)A methyltransferase activity"/>
    <property type="evidence" value="ECO:0007669"/>
    <property type="project" value="UniProtKB-EC"/>
</dbReference>
<evidence type="ECO:0000256" key="4">
    <source>
        <dbReference type="ARBA" id="ARBA00022691"/>
    </source>
</evidence>
<evidence type="ECO:0000256" key="1">
    <source>
        <dbReference type="ARBA" id="ARBA00012160"/>
    </source>
</evidence>
<evidence type="ECO:0000256" key="3">
    <source>
        <dbReference type="ARBA" id="ARBA00022679"/>
    </source>
</evidence>
<evidence type="ECO:0000256" key="5">
    <source>
        <dbReference type="ARBA" id="ARBA00048957"/>
    </source>
</evidence>
<keyword evidence="4" id="KW-0949">S-adenosyl-L-methionine</keyword>
<keyword evidence="3" id="KW-0808">Transferase</keyword>
<name>A0A077ZWY0_STYLE</name>
<dbReference type="OrthoDB" id="10262526at2759"/>
<evidence type="ECO:0000256" key="8">
    <source>
        <dbReference type="SAM" id="MobiDB-lite"/>
    </source>
</evidence>
<feature type="region of interest" description="Disordered" evidence="8">
    <location>
        <begin position="1"/>
        <end position="296"/>
    </location>
</feature>
<evidence type="ECO:0000313" key="9">
    <source>
        <dbReference type="EMBL" id="CDW73011.1"/>
    </source>
</evidence>
<dbReference type="InterPro" id="IPR029063">
    <property type="entry name" value="SAM-dependent_MTases_sf"/>
</dbReference>
<reference evidence="9 10" key="1">
    <citation type="submission" date="2014-06" db="EMBL/GenBank/DDBJ databases">
        <authorList>
            <person name="Swart Estienne"/>
        </authorList>
    </citation>
    <scope>NUCLEOTIDE SEQUENCE [LARGE SCALE GENOMIC DNA]</scope>
    <source>
        <strain evidence="9 10">130c</strain>
    </source>
</reference>
<dbReference type="GO" id="GO:0032259">
    <property type="term" value="P:methylation"/>
    <property type="evidence" value="ECO:0007669"/>
    <property type="project" value="UniProtKB-KW"/>
</dbReference>
<feature type="compositionally biased region" description="Polar residues" evidence="8">
    <location>
        <begin position="75"/>
        <end position="103"/>
    </location>
</feature>
<dbReference type="SUPFAM" id="SSF53335">
    <property type="entry name" value="S-adenosyl-L-methionine-dependent methyltransferases"/>
    <property type="match status" value="1"/>
</dbReference>
<comment type="similarity">
    <text evidence="6">Belongs to the MT-A70-like family.</text>
</comment>
<feature type="coiled-coil region" evidence="7">
    <location>
        <begin position="326"/>
        <end position="358"/>
    </location>
</feature>
<dbReference type="InterPro" id="IPR007757">
    <property type="entry name" value="MT-A70-like"/>
</dbReference>
<organism evidence="9 10">
    <name type="scientific">Stylonychia lemnae</name>
    <name type="common">Ciliate</name>
    <dbReference type="NCBI Taxonomy" id="5949"/>
    <lineage>
        <taxon>Eukaryota</taxon>
        <taxon>Sar</taxon>
        <taxon>Alveolata</taxon>
        <taxon>Ciliophora</taxon>
        <taxon>Intramacronucleata</taxon>
        <taxon>Spirotrichea</taxon>
        <taxon>Stichotrichia</taxon>
        <taxon>Sporadotrichida</taxon>
        <taxon>Oxytrichidae</taxon>
        <taxon>Stylonychinae</taxon>
        <taxon>Stylonychia</taxon>
    </lineage>
</organism>
<dbReference type="PANTHER" id="PTHR12829">
    <property type="entry name" value="N6-ADENOSINE-METHYLTRANSFERASE"/>
    <property type="match status" value="1"/>
</dbReference>
<evidence type="ECO:0000256" key="2">
    <source>
        <dbReference type="ARBA" id="ARBA00022603"/>
    </source>
</evidence>
<keyword evidence="7" id="KW-0175">Coiled coil</keyword>
<dbReference type="OMA" id="HEIFEEE"/>
<gene>
    <name evidence="9" type="primary">Contig16314.g803</name>
    <name evidence="9" type="ORF">STYLEM_1979</name>
</gene>
<dbReference type="PROSITE" id="PS51143">
    <property type="entry name" value="MT_A70"/>
    <property type="match status" value="1"/>
</dbReference>
<comment type="catalytic activity">
    <reaction evidence="5">
        <text>an adenosine in mRNA + S-adenosyl-L-methionine = an N(6)-methyladenosine in mRNA + S-adenosyl-L-homocysteine + H(+)</text>
        <dbReference type="Rhea" id="RHEA:55584"/>
        <dbReference type="Rhea" id="RHEA-COMP:12414"/>
        <dbReference type="Rhea" id="RHEA-COMP:12417"/>
        <dbReference type="ChEBI" id="CHEBI:15378"/>
        <dbReference type="ChEBI" id="CHEBI:57856"/>
        <dbReference type="ChEBI" id="CHEBI:59789"/>
        <dbReference type="ChEBI" id="CHEBI:74411"/>
        <dbReference type="ChEBI" id="CHEBI:74449"/>
        <dbReference type="EC" id="2.1.1.348"/>
    </reaction>
</comment>
<dbReference type="AlphaFoldDB" id="A0A077ZWY0"/>
<sequence length="574" mass="66182">MEQVKNTRGNSKDLAEGTASKKKSQPALTQFFKKQPINGTHEKQDANHNQKANGENGVDQVQQMQTRQSASQQQNRESQSNGRSLSQHAVSHQNGDANSNLQTPKKKALESPKKRGAQQDQQDSANLLEIQQLVDKKVRQSEANSQAYLSQGNLEDSNMKRSLRPRKVENYKQMLEGDEATIKTIQDEQIELRKKKHEIFEEEEDELMDDAQIERASDDEEDDYPINKRSARKRTKRSIKDDEDAEDLEDDEESSEEEALEDLDNESFVEDKKRKNKEKAKSSVRSQKKRKTEISAVEGKDIEADEEETVFIDNLPNDEFEIRRMLKEVKRHIKALEKQFFEEEDSEKEEELKQINNNSKHEEALEAFKETSHLKQFWCIPLSVNVKSFDFDLLAKSQLKQSGRLFDVITIDPPWQLSSANPTRGVAIAYDTLNDREILSMPFEKLQTDGFLFIWVINAKYRFALQMMEEFGYKLVDEIAWVKQTVNGKIAKGHGYYLQHAKETCLVGVKGNVKGKARFNIESDVIFSQRRGQSQKPEEIYEIAEALVPNGYYLEIFGRRNNLHNGWVTIGNEL</sequence>